<dbReference type="EMBL" id="WNYA01000007">
    <property type="protein sequence ID" value="KAG8563500.1"/>
    <property type="molecule type" value="Genomic_DNA"/>
</dbReference>
<keyword evidence="7" id="KW-1185">Reference proteome</keyword>
<accession>A0AAV7ARW0</accession>
<evidence type="ECO:0000313" key="7">
    <source>
        <dbReference type="Proteomes" id="UP000824782"/>
    </source>
</evidence>
<reference evidence="6" key="1">
    <citation type="thesis" date="2020" institute="ProQuest LLC" country="789 East Eisenhower Parkway, Ann Arbor, MI, USA">
        <title>Comparative Genomics and Chromosome Evolution.</title>
        <authorList>
            <person name="Mudd A.B."/>
        </authorList>
    </citation>
    <scope>NUCLEOTIDE SEQUENCE</scope>
    <source>
        <strain evidence="6">237g6f4</strain>
        <tissue evidence="6">Blood</tissue>
    </source>
</reference>
<dbReference type="PANTHER" id="PTHR13280">
    <property type="entry name" value="PHOSPHOFURIN ACIDIC CLUSTER SORTING PROTEIN"/>
    <property type="match status" value="1"/>
</dbReference>
<comment type="similarity">
    <text evidence="1">Belongs to the PACS family.</text>
</comment>
<dbReference type="Pfam" id="PF25332">
    <property type="entry name" value="C2_PACS_N"/>
    <property type="match status" value="1"/>
</dbReference>
<organism evidence="6 7">
    <name type="scientific">Engystomops pustulosus</name>
    <name type="common">Tungara frog</name>
    <name type="synonym">Physalaemus pustulosus</name>
    <dbReference type="NCBI Taxonomy" id="76066"/>
    <lineage>
        <taxon>Eukaryota</taxon>
        <taxon>Metazoa</taxon>
        <taxon>Chordata</taxon>
        <taxon>Craniata</taxon>
        <taxon>Vertebrata</taxon>
        <taxon>Euteleostomi</taxon>
        <taxon>Amphibia</taxon>
        <taxon>Batrachia</taxon>
        <taxon>Anura</taxon>
        <taxon>Neobatrachia</taxon>
        <taxon>Hyloidea</taxon>
        <taxon>Leptodactylidae</taxon>
        <taxon>Leiuperinae</taxon>
        <taxon>Engystomops</taxon>
    </lineage>
</organism>
<feature type="region of interest" description="Disordered" evidence="3">
    <location>
        <begin position="1"/>
        <end position="36"/>
    </location>
</feature>
<gene>
    <name evidence="6" type="ORF">GDO81_016105</name>
</gene>
<feature type="compositionally biased region" description="Acidic residues" evidence="3">
    <location>
        <begin position="218"/>
        <end position="235"/>
    </location>
</feature>
<dbReference type="Proteomes" id="UP000824782">
    <property type="component" value="Unassembled WGS sequence"/>
</dbReference>
<sequence>MSERSVSTGPSGATVMAPQGGATLGGDLPVTGPTPTAGGPVRMNLYATWETDRGSAACVPRLFSLTLRKLVMLKDLDKDLPSVVIAVKLQGSKRILRSNEISLPTSGVSETELQLTFSLQYPHFLKRNANRLQIMLQRRKRYKNRTILGYKSLAVGVINMAEVLQFPSESGLVLSLHSHAKDVSLPVAEINIHSLSSQPIDHEGPKAKLSDRSPDIENYSEDEDESFSSEQEGSDDPLHGPDFYYEDEEVRKVKKSRRKIQASSAITRQPNIKQKLKSLLNRFKVSEEVGFSLDHVSRDEIREEDLDDLYDSLEMFNPSDSCPELEESESVLSTPKPKLRPFFEGVSQSSSQTEIGSLNSKGSQGRDMSSPGDLSVDVKIPRQDESMDTVSQDVSLDISQDVDTLSESITFSVPEKSKSVKSPSVTPQSKRSVSVKERPSNKGLSERTQSTESDRATETGQISQVPRKILLDQLNQNLSDQSLPETIFIVHTSDWQGQFISTLFQQQHKPCVCIACSSDVQCALTAVLARIQRHCHMAPGPPRPLKVVCVGGHTFLSFLLGAYVTNLAGRTPDWLGYLRFLLVPLGSHPVCKYISSLDSRYSSLFFDSSWRELFSKSEAPSLEPSFDIIGRIMQYANGANNSQQLPIAEAMLTCKHKLQEDDSYQKFIPFIGVVKVGLVETSPPNTDAEDSVSLGVGLPSTSPPTSTGLLRDASATPPSSPSLSASLQGNAGSGTTSDALGLQVDYWLTCDRRKEREGGGKNTLRSIFRSVVVSRLPGPDTPPGSMSLSVVTTESRNKKVPTIFLSKKPKEKETDAKSQIIEGITRLICSARQQQTMLRVTVDGRLFSDVKFFQVASQWPTHVKYFPVGVFSPAGKP</sequence>
<feature type="compositionally biased region" description="Basic and acidic residues" evidence="3">
    <location>
        <begin position="200"/>
        <end position="215"/>
    </location>
</feature>
<feature type="compositionally biased region" description="Polar residues" evidence="3">
    <location>
        <begin position="1"/>
        <end position="11"/>
    </location>
</feature>
<dbReference type="Pfam" id="PF10254">
    <property type="entry name" value="Pacs-1"/>
    <property type="match status" value="1"/>
</dbReference>
<feature type="compositionally biased region" description="Polar residues" evidence="3">
    <location>
        <begin position="346"/>
        <end position="367"/>
    </location>
</feature>
<feature type="region of interest" description="Disordered" evidence="3">
    <location>
        <begin position="684"/>
        <end position="736"/>
    </location>
</feature>
<feature type="region of interest" description="Disordered" evidence="3">
    <location>
        <begin position="413"/>
        <end position="461"/>
    </location>
</feature>
<keyword evidence="2" id="KW-0597">Phosphoprotein</keyword>
<feature type="compositionally biased region" description="Polar residues" evidence="3">
    <location>
        <begin position="442"/>
        <end position="451"/>
    </location>
</feature>
<name>A0AAV7ARW0_ENGPU</name>
<proteinExistence type="inferred from homology"/>
<evidence type="ECO:0000256" key="2">
    <source>
        <dbReference type="ARBA" id="ARBA00022553"/>
    </source>
</evidence>
<evidence type="ECO:0008006" key="8">
    <source>
        <dbReference type="Google" id="ProtNLM"/>
    </source>
</evidence>
<dbReference type="GO" id="GO:0044325">
    <property type="term" value="F:transmembrane transporter binding"/>
    <property type="evidence" value="ECO:0007669"/>
    <property type="project" value="TreeGrafter"/>
</dbReference>
<dbReference type="InterPro" id="IPR057541">
    <property type="entry name" value="PACS1/2_N"/>
</dbReference>
<evidence type="ECO:0000256" key="3">
    <source>
        <dbReference type="SAM" id="MobiDB-lite"/>
    </source>
</evidence>
<dbReference type="InterPro" id="IPR019381">
    <property type="entry name" value="PACS1/2_C"/>
</dbReference>
<feature type="region of interest" description="Disordered" evidence="3">
    <location>
        <begin position="319"/>
        <end position="376"/>
    </location>
</feature>
<protein>
    <recommendedName>
        <fullName evidence="8">Phosphofurin acidic cluster sorting protein 1</fullName>
    </recommendedName>
</protein>
<evidence type="ECO:0000256" key="1">
    <source>
        <dbReference type="ARBA" id="ARBA00008590"/>
    </source>
</evidence>
<feature type="compositionally biased region" description="Low complexity" evidence="3">
    <location>
        <begin position="713"/>
        <end position="727"/>
    </location>
</feature>
<dbReference type="GO" id="GO:0072659">
    <property type="term" value="P:protein localization to plasma membrane"/>
    <property type="evidence" value="ECO:0007669"/>
    <property type="project" value="TreeGrafter"/>
</dbReference>
<evidence type="ECO:0000259" key="5">
    <source>
        <dbReference type="Pfam" id="PF25332"/>
    </source>
</evidence>
<feature type="compositionally biased region" description="Polar residues" evidence="3">
    <location>
        <begin position="699"/>
        <end position="708"/>
    </location>
</feature>
<feature type="domain" description="Phosphofurin acidic cluster sorting protein 1/2 C-terminal" evidence="4">
    <location>
        <begin position="470"/>
        <end position="872"/>
    </location>
</feature>
<dbReference type="AlphaFoldDB" id="A0AAV7ARW0"/>
<evidence type="ECO:0000259" key="4">
    <source>
        <dbReference type="Pfam" id="PF10254"/>
    </source>
</evidence>
<feature type="region of interest" description="Disordered" evidence="3">
    <location>
        <begin position="196"/>
        <end position="243"/>
    </location>
</feature>
<evidence type="ECO:0000313" key="6">
    <source>
        <dbReference type="EMBL" id="KAG8563500.1"/>
    </source>
</evidence>
<comment type="caution">
    <text evidence="6">The sequence shown here is derived from an EMBL/GenBank/DDBJ whole genome shotgun (WGS) entry which is preliminary data.</text>
</comment>
<feature type="compositionally biased region" description="Low complexity" evidence="3">
    <location>
        <begin position="420"/>
        <end position="430"/>
    </location>
</feature>
<feature type="domain" description="Phosphofurin acidic cluster sorting protein 1/2 N-terminal C2" evidence="5">
    <location>
        <begin position="41"/>
        <end position="201"/>
    </location>
</feature>
<dbReference type="PANTHER" id="PTHR13280:SF16">
    <property type="entry name" value="PHOSPHOFURIN ACIDIC CLUSTER SORTING PROTEIN 1"/>
    <property type="match status" value="1"/>
</dbReference>